<evidence type="ECO:0000256" key="2">
    <source>
        <dbReference type="ARBA" id="ARBA00022481"/>
    </source>
</evidence>
<dbReference type="Pfam" id="PF16732">
    <property type="entry name" value="ComP_DUS"/>
    <property type="match status" value="1"/>
</dbReference>
<dbReference type="PROSITE" id="PS00409">
    <property type="entry name" value="PROKAR_NTER_METHYL"/>
    <property type="match status" value="1"/>
</dbReference>
<dbReference type="NCBIfam" id="TIGR02532">
    <property type="entry name" value="IV_pilin_GFxxxE"/>
    <property type="match status" value="1"/>
</dbReference>
<dbReference type="InterPro" id="IPR000983">
    <property type="entry name" value="Bac_GSPG_pilin"/>
</dbReference>
<sequence>MKTQKGFTLIELLIVIAVIGILAAVALPSYSDYITRGKIPDATSGLASKRVKMEQFFQDNRTYLAVAPQTNDCDLDTTTSEYFNFSCPAAATATTYTLEATGKASMAGFAFTINQAGARATTTTPPASTKGWAGNAACWVTKKGGVC</sequence>
<dbReference type="PANTHER" id="PTHR30093">
    <property type="entry name" value="GENERAL SECRETION PATHWAY PROTEIN G"/>
    <property type="match status" value="1"/>
</dbReference>
<organism evidence="4 5">
    <name type="scientific">Candidatus Propionivibrio aalborgensis</name>
    <dbReference type="NCBI Taxonomy" id="1860101"/>
    <lineage>
        <taxon>Bacteria</taxon>
        <taxon>Pseudomonadati</taxon>
        <taxon>Pseudomonadota</taxon>
        <taxon>Betaproteobacteria</taxon>
        <taxon>Rhodocyclales</taxon>
        <taxon>Rhodocyclaceae</taxon>
        <taxon>Propionivibrio</taxon>
    </lineage>
</organism>
<evidence type="ECO:0000313" key="5">
    <source>
        <dbReference type="Proteomes" id="UP000199600"/>
    </source>
</evidence>
<keyword evidence="3" id="KW-0472">Membrane</keyword>
<dbReference type="InterPro" id="IPR012902">
    <property type="entry name" value="N_methyl_site"/>
</dbReference>
<dbReference type="RefSeq" id="WP_186411146.1">
    <property type="nucleotide sequence ID" value="NZ_FLQY01000180.1"/>
</dbReference>
<accession>A0A1A8XSY2</accession>
<keyword evidence="2" id="KW-0488">Methylation</keyword>
<dbReference type="GO" id="GO:0043683">
    <property type="term" value="P:type IV pilus assembly"/>
    <property type="evidence" value="ECO:0007669"/>
    <property type="project" value="InterPro"/>
</dbReference>
<dbReference type="PRINTS" id="PR00813">
    <property type="entry name" value="BCTERIALGSPG"/>
</dbReference>
<dbReference type="AlphaFoldDB" id="A0A1A8XSY2"/>
<keyword evidence="3" id="KW-1133">Transmembrane helix</keyword>
<dbReference type="Pfam" id="PF07963">
    <property type="entry name" value="N_methyl"/>
    <property type="match status" value="1"/>
</dbReference>
<dbReference type="PANTHER" id="PTHR30093:SF34">
    <property type="entry name" value="PREPILIN PEPTIDASE-DEPENDENT PROTEIN D"/>
    <property type="match status" value="1"/>
</dbReference>
<evidence type="ECO:0000256" key="1">
    <source>
        <dbReference type="ARBA" id="ARBA00005233"/>
    </source>
</evidence>
<gene>
    <name evidence="4" type="ORF">PROAA_2600006</name>
</gene>
<keyword evidence="5" id="KW-1185">Reference proteome</keyword>
<dbReference type="Proteomes" id="UP000199600">
    <property type="component" value="Unassembled WGS sequence"/>
</dbReference>
<dbReference type="GO" id="GO:0015627">
    <property type="term" value="C:type II protein secretion system complex"/>
    <property type="evidence" value="ECO:0007669"/>
    <property type="project" value="InterPro"/>
</dbReference>
<dbReference type="Gene3D" id="3.30.700.10">
    <property type="entry name" value="Glycoprotein, Type 4 Pilin"/>
    <property type="match status" value="1"/>
</dbReference>
<dbReference type="GO" id="GO:0015628">
    <property type="term" value="P:protein secretion by the type II secretion system"/>
    <property type="evidence" value="ECO:0007669"/>
    <property type="project" value="InterPro"/>
</dbReference>
<dbReference type="InterPro" id="IPR031982">
    <property type="entry name" value="PilE-like"/>
</dbReference>
<evidence type="ECO:0000256" key="3">
    <source>
        <dbReference type="SAM" id="Phobius"/>
    </source>
</evidence>
<dbReference type="EMBL" id="FLQY01000180">
    <property type="protein sequence ID" value="SBT08194.1"/>
    <property type="molecule type" value="Genomic_DNA"/>
</dbReference>
<name>A0A1A8XSY2_9RHOO</name>
<comment type="similarity">
    <text evidence="1">Belongs to the N-Me-Phe pilin family.</text>
</comment>
<dbReference type="SUPFAM" id="SSF54523">
    <property type="entry name" value="Pili subunits"/>
    <property type="match status" value="1"/>
</dbReference>
<proteinExistence type="inferred from homology"/>
<feature type="transmembrane region" description="Helical" evidence="3">
    <location>
        <begin position="12"/>
        <end position="30"/>
    </location>
</feature>
<dbReference type="InterPro" id="IPR045584">
    <property type="entry name" value="Pilin-like"/>
</dbReference>
<protein>
    <submittedName>
        <fullName evidence="4">Type IV pilus biogenesis protein PilE</fullName>
    </submittedName>
</protein>
<reference evidence="4 5" key="1">
    <citation type="submission" date="2016-06" db="EMBL/GenBank/DDBJ databases">
        <authorList>
            <person name="Kjaerup R.B."/>
            <person name="Dalgaard T.S."/>
            <person name="Juul-Madsen H.R."/>
        </authorList>
    </citation>
    <scope>NUCLEOTIDE SEQUENCE [LARGE SCALE GENOMIC DNA]</scope>
    <source>
        <strain evidence="4">2</strain>
    </source>
</reference>
<evidence type="ECO:0000313" key="4">
    <source>
        <dbReference type="EMBL" id="SBT08194.1"/>
    </source>
</evidence>
<keyword evidence="3" id="KW-0812">Transmembrane</keyword>